<gene>
    <name evidence="2" type="ORF">FB382_002403</name>
</gene>
<comment type="caution">
    <text evidence="2">The sequence shown here is derived from an EMBL/GenBank/DDBJ whole genome shotgun (WGS) entry which is preliminary data.</text>
</comment>
<evidence type="ECO:0000313" key="3">
    <source>
        <dbReference type="Proteomes" id="UP000580910"/>
    </source>
</evidence>
<sequence>MFTAIVAVVLLVIAAFTVDLGNTWARRGQLQVQADRAATYAAQFLPADTDAQRVKVAKAVAYYVACHPVPGQAELNPGIPACPADPTSATLDSYAAGLLAAHMVEIPVRNQVKVLTPRAQIDFGFAGVVGKDGTIQQKQATAKVTSPGLLAPMALSLDCLLNAGGNLLNGGVPFGYISTTHQNAGPVPVTTTWPTTTLVDPKMNGVSPGRVTQQLSGTTPNVQVSGKEWPALSANQKYVVAFARGSGLQRQQYEAAGTLTLNPGNNPRRLGYLVVAVPPGVMLTAGEWQVKVAVVTTTVLGVETGRGYSIDTSFLNVDPLLDSLNDVSCGRLLKSPREGTQASINFILNLQNGIDHLITQYPTLLSTGALSFDALKTLVNATQCDASSPSTVKDTNGNNGGQVPNCVVTNMSNAYEAGFTEGMIGAQGRLTCTSTHPCAAGRTFSLNGRSINDDRFTDFVINPSLLTSQTFFNTDTYLSSGLPVITPTSNLKRGIYDSSRFMWVAVISTAGATSAVQAGDYPVLTFRPIFITQASALDGTLPLLDQAVLSPLSGGLLTATSLIDQSFTNPLQPYSEPDVALKHGLLMDSSGKLRAIRFMTISPSALPAVPADYHGAESEYVGVGPRIIRLVQ</sequence>
<evidence type="ECO:0000259" key="1">
    <source>
        <dbReference type="Pfam" id="PF13400"/>
    </source>
</evidence>
<dbReference type="InterPro" id="IPR028087">
    <property type="entry name" value="Tad_N"/>
</dbReference>
<dbReference type="EMBL" id="JACGXA010000001">
    <property type="protein sequence ID" value="MBA8804112.1"/>
    <property type="molecule type" value="Genomic_DNA"/>
</dbReference>
<accession>A0A7W3J0P7</accession>
<dbReference type="Proteomes" id="UP000580910">
    <property type="component" value="Unassembled WGS sequence"/>
</dbReference>
<feature type="domain" description="Putative Flp pilus-assembly TadG-like N-terminal" evidence="1">
    <location>
        <begin position="3"/>
        <end position="43"/>
    </location>
</feature>
<dbReference type="RefSeq" id="WP_182539436.1">
    <property type="nucleotide sequence ID" value="NZ_JACGXA010000001.1"/>
</dbReference>
<reference evidence="2 3" key="1">
    <citation type="submission" date="2020-07" db="EMBL/GenBank/DDBJ databases">
        <title>Sequencing the genomes of 1000 actinobacteria strains.</title>
        <authorList>
            <person name="Klenk H.-P."/>
        </authorList>
    </citation>
    <scope>NUCLEOTIDE SEQUENCE [LARGE SCALE GENOMIC DNA]</scope>
    <source>
        <strain evidence="2 3">DSM 21349</strain>
    </source>
</reference>
<dbReference type="Pfam" id="PF13400">
    <property type="entry name" value="Tad"/>
    <property type="match status" value="1"/>
</dbReference>
<name>A0A7W3J0P7_9ACTN</name>
<proteinExistence type="predicted"/>
<dbReference type="AlphaFoldDB" id="A0A7W3J0P7"/>
<evidence type="ECO:0000313" key="2">
    <source>
        <dbReference type="EMBL" id="MBA8804112.1"/>
    </source>
</evidence>
<protein>
    <recommendedName>
        <fullName evidence="1">Putative Flp pilus-assembly TadG-like N-terminal domain-containing protein</fullName>
    </recommendedName>
</protein>
<organism evidence="2 3">
    <name type="scientific">Nocardioides ginsengisegetis</name>
    <dbReference type="NCBI Taxonomy" id="661491"/>
    <lineage>
        <taxon>Bacteria</taxon>
        <taxon>Bacillati</taxon>
        <taxon>Actinomycetota</taxon>
        <taxon>Actinomycetes</taxon>
        <taxon>Propionibacteriales</taxon>
        <taxon>Nocardioidaceae</taxon>
        <taxon>Nocardioides</taxon>
    </lineage>
</organism>
<keyword evidence="3" id="KW-1185">Reference proteome</keyword>